<dbReference type="RefSeq" id="WP_315945647.1">
    <property type="nucleotide sequence ID" value="NZ_JAWCUA010000001.1"/>
</dbReference>
<sequence>MARKFKNIFVFGFAPTDFDLPETFTARSGDEIEVFNDYWELSGKGSKYQGQCYKNVSWIGSLQLDNDFKYAIIDTLIYYAQKKSAATFCTINLAVRKSFENVNSFERFKEIWPELVDSRKKTTKSFFSVAYKHHEELMEKWYKFTQKFIYKATPSVLHPTKGRLTDFEYDSYLSTLRNLCNYFKTLNIYQIKECFFTKQANSEHYNPDNENISFDSFRNLVSTRVLTQLVRRPSQICMIKWNDILPIGVSFNDEEVNMEPMPIGAVSLHIRIHKVKQNDSDNEFRATVEKNSIHISEDISEFLLKYKVIYMHGFRQCLINSKVVLSDLELHKVFSYLPLIPDLSLFSFKFTNKNLKEILDKTSEIFHVDGGSIGRRIASMIDSPSDRTASLSVSNNRLRHTVASNAAFSGHSIEKIARITDVTIPAARIYIDLGTKERELIDEKYKGNDFLKRLFNPVSKTSIDDEIIGSIDSGSLGIGKEKSACNACENKMRFHRPIPCYGCSNFVPIKEANHRNILEKVDQKLKFLEENALTNLQSGSTKRLLKAKKYIEVTITICDELIKQERAVETNGNKG</sequence>
<reference evidence="1 2" key="1">
    <citation type="submission" date="2023-10" db="EMBL/GenBank/DDBJ databases">
        <title>Psychrosphaera aquimaarina strain SW33 isolated from seawater.</title>
        <authorList>
            <person name="Bayburt H."/>
            <person name="Kim J.M."/>
            <person name="Choi B.J."/>
            <person name="Jeon C.O."/>
        </authorList>
    </citation>
    <scope>NUCLEOTIDE SEQUENCE [LARGE SCALE GENOMIC DNA]</scope>
    <source>
        <strain evidence="1 2">KCTC 52743</strain>
    </source>
</reference>
<keyword evidence="2" id="KW-1185">Reference proteome</keyword>
<gene>
    <name evidence="1" type="ORF">RT723_01750</name>
</gene>
<dbReference type="EMBL" id="JAWCUA010000001">
    <property type="protein sequence ID" value="MDU0111753.1"/>
    <property type="molecule type" value="Genomic_DNA"/>
</dbReference>
<comment type="caution">
    <text evidence="1">The sequence shown here is derived from an EMBL/GenBank/DDBJ whole genome shotgun (WGS) entry which is preliminary data.</text>
</comment>
<organism evidence="1 2">
    <name type="scientific">Psychrosphaera aquimarina</name>
    <dbReference type="NCBI Taxonomy" id="2044854"/>
    <lineage>
        <taxon>Bacteria</taxon>
        <taxon>Pseudomonadati</taxon>
        <taxon>Pseudomonadota</taxon>
        <taxon>Gammaproteobacteria</taxon>
        <taxon>Alteromonadales</taxon>
        <taxon>Pseudoalteromonadaceae</taxon>
        <taxon>Psychrosphaera</taxon>
    </lineage>
</organism>
<proteinExistence type="predicted"/>
<accession>A0ABU3QWF7</accession>
<name>A0ABU3QWF7_9GAMM</name>
<evidence type="ECO:0000313" key="1">
    <source>
        <dbReference type="EMBL" id="MDU0111753.1"/>
    </source>
</evidence>
<protein>
    <recommendedName>
        <fullName evidence="3">Phage integrase family protein</fullName>
    </recommendedName>
</protein>
<evidence type="ECO:0008006" key="3">
    <source>
        <dbReference type="Google" id="ProtNLM"/>
    </source>
</evidence>
<dbReference type="Proteomes" id="UP001257914">
    <property type="component" value="Unassembled WGS sequence"/>
</dbReference>
<evidence type="ECO:0000313" key="2">
    <source>
        <dbReference type="Proteomes" id="UP001257914"/>
    </source>
</evidence>